<reference evidence="3" key="1">
    <citation type="submission" date="2011-07" db="EMBL/GenBank/DDBJ databases">
        <title>Divergent evolution of antigenic variation in African trypanosomes.</title>
        <authorList>
            <person name="Jackson A.P."/>
            <person name="Berry A."/>
            <person name="Allison H.C."/>
            <person name="Burton P."/>
            <person name="Anderson J."/>
            <person name="Aslett M."/>
            <person name="Brown R."/>
            <person name="Corton N."/>
            <person name="Harris D."/>
            <person name="Hauser H."/>
            <person name="Gamble J."/>
            <person name="Gilderthorp R."/>
            <person name="McQuillan J."/>
            <person name="Quail M.A."/>
            <person name="Sanders M."/>
            <person name="Van Tonder A."/>
            <person name="Ginger M.L."/>
            <person name="Donelson J.E."/>
            <person name="Field M.C."/>
            <person name="Barry J.D."/>
            <person name="Berriman M."/>
            <person name="Hertz-Fowler C."/>
        </authorList>
    </citation>
    <scope>NUCLEOTIDE SEQUENCE [LARGE SCALE GENOMIC DNA]</scope>
    <source>
        <strain evidence="3">IL3000</strain>
    </source>
</reference>
<reference evidence="2 3" key="2">
    <citation type="journal article" date="2012" name="Proc. Natl. Acad. Sci. U.S.A.">
        <title>Antigenic diversity is generated by distinct evolutionary mechanisms in African trypanosome species.</title>
        <authorList>
            <person name="Jackson A.P."/>
            <person name="Berry A."/>
            <person name="Aslett M."/>
            <person name="Allison H.C."/>
            <person name="Burton P."/>
            <person name="Vavrova-Anderson J."/>
            <person name="Brown R."/>
            <person name="Browne H."/>
            <person name="Corton N."/>
            <person name="Hauser H."/>
            <person name="Gamble J."/>
            <person name="Gilderthorp R."/>
            <person name="Marcello L."/>
            <person name="McQuillan J."/>
            <person name="Otto T.D."/>
            <person name="Quail M.A."/>
            <person name="Sanders M.J."/>
            <person name="van Tonder A."/>
            <person name="Ginger M.L."/>
            <person name="Field M.C."/>
            <person name="Barry J.D."/>
            <person name="Hertz-Fowler C."/>
            <person name="Berriman M."/>
        </authorList>
    </citation>
    <scope>NUCLEOTIDE SEQUENCE [LARGE SCALE GENOMIC DNA]</scope>
    <source>
        <strain evidence="2 3">IL3000</strain>
    </source>
</reference>
<evidence type="ECO:0000256" key="1">
    <source>
        <dbReference type="SAM" id="MobiDB-lite"/>
    </source>
</evidence>
<proteinExistence type="predicted"/>
<feature type="region of interest" description="Disordered" evidence="1">
    <location>
        <begin position="22"/>
        <end position="42"/>
    </location>
</feature>
<dbReference type="VEuPathDB" id="TriTrypDB:TcIL3000_0_34380"/>
<sequence length="216" mass="25205">MTPSTLSYLSFFPNPSLLPQPEGISMSNSPSSPSPEGMAQQDNPWSMEKDVVEVLLKNIGDPKKINLYRFLQPAYPFMHSYVSRFSITDFARNPWRCVGEADGREQVWEQVPRLLWQFRVLALKLTYMQGPRRVGGRGNGRCGGSFSSWMRRTMISWRGWYGQSVKCRHNHVGSWKRRTRLDTRGPFRCRIHRSRGSPYRELFLLICLYPTIFFFV</sequence>
<dbReference type="EMBL" id="CAEQ01000789">
    <property type="protein sequence ID" value="CCD12571.1"/>
    <property type="molecule type" value="Genomic_DNA"/>
</dbReference>
<feature type="compositionally biased region" description="Low complexity" evidence="1">
    <location>
        <begin position="25"/>
        <end position="35"/>
    </location>
</feature>
<dbReference type="AlphaFoldDB" id="F9W5W8"/>
<comment type="caution">
    <text evidence="2">The sequence shown here is derived from an EMBL/GenBank/DDBJ whole genome shotgun (WGS) entry which is preliminary data.</text>
</comment>
<evidence type="ECO:0000313" key="3">
    <source>
        <dbReference type="Proteomes" id="UP000000702"/>
    </source>
</evidence>
<protein>
    <submittedName>
        <fullName evidence="2">WGS project CAEQ00000000 data, annotated contig 1393</fullName>
    </submittedName>
</protein>
<evidence type="ECO:0000313" key="2">
    <source>
        <dbReference type="EMBL" id="CCD12571.1"/>
    </source>
</evidence>
<dbReference type="Proteomes" id="UP000000702">
    <property type="component" value="Unassembled WGS sequence"/>
</dbReference>
<name>F9W5W8_TRYCI</name>
<keyword evidence="3" id="KW-1185">Reference proteome</keyword>
<accession>F9W5W8</accession>
<gene>
    <name evidence="2" type="ORF">TCIL3000_0_34380</name>
</gene>
<organism evidence="2 3">
    <name type="scientific">Trypanosoma congolense (strain IL3000)</name>
    <dbReference type="NCBI Taxonomy" id="1068625"/>
    <lineage>
        <taxon>Eukaryota</taxon>
        <taxon>Discoba</taxon>
        <taxon>Euglenozoa</taxon>
        <taxon>Kinetoplastea</taxon>
        <taxon>Metakinetoplastina</taxon>
        <taxon>Trypanosomatida</taxon>
        <taxon>Trypanosomatidae</taxon>
        <taxon>Trypanosoma</taxon>
        <taxon>Nannomonas</taxon>
    </lineage>
</organism>